<comment type="cofactor">
    <cofactor evidence="1">
        <name>L-ascorbate</name>
        <dbReference type="ChEBI" id="CHEBI:38290"/>
    </cofactor>
</comment>
<comment type="caution">
    <text evidence="7">The sequence shown here is derived from an EMBL/GenBank/DDBJ whole genome shotgun (WGS) entry which is preliminary data.</text>
</comment>
<dbReference type="InterPro" id="IPR006620">
    <property type="entry name" value="Pro_4_hyd_alph"/>
</dbReference>
<evidence type="ECO:0000256" key="5">
    <source>
        <dbReference type="ARBA" id="ARBA00023004"/>
    </source>
</evidence>
<dbReference type="InterPro" id="IPR044862">
    <property type="entry name" value="Pro_4_hyd_alph_FE2OG_OXY"/>
</dbReference>
<feature type="domain" description="Fe2OG dioxygenase" evidence="6">
    <location>
        <begin position="154"/>
        <end position="253"/>
    </location>
</feature>
<proteinExistence type="predicted"/>
<dbReference type="InterPro" id="IPR045054">
    <property type="entry name" value="P4HA-like"/>
</dbReference>
<dbReference type="Proteomes" id="UP001276659">
    <property type="component" value="Unassembled WGS sequence"/>
</dbReference>
<dbReference type="SMART" id="SM00702">
    <property type="entry name" value="P4Hc"/>
    <property type="match status" value="1"/>
</dbReference>
<dbReference type="GO" id="GO:0004656">
    <property type="term" value="F:procollagen-proline 4-dioxygenase activity"/>
    <property type="evidence" value="ECO:0007669"/>
    <property type="project" value="TreeGrafter"/>
</dbReference>
<dbReference type="Gene3D" id="2.60.120.620">
    <property type="entry name" value="q2cbj1_9rhob like domain"/>
    <property type="match status" value="1"/>
</dbReference>
<evidence type="ECO:0000313" key="7">
    <source>
        <dbReference type="EMBL" id="KAK3173311.1"/>
    </source>
</evidence>
<organism evidence="7 8">
    <name type="scientific">Lepraria neglecta</name>
    <dbReference type="NCBI Taxonomy" id="209136"/>
    <lineage>
        <taxon>Eukaryota</taxon>
        <taxon>Fungi</taxon>
        <taxon>Dikarya</taxon>
        <taxon>Ascomycota</taxon>
        <taxon>Pezizomycotina</taxon>
        <taxon>Lecanoromycetes</taxon>
        <taxon>OSLEUM clade</taxon>
        <taxon>Lecanoromycetidae</taxon>
        <taxon>Lecanorales</taxon>
        <taxon>Lecanorineae</taxon>
        <taxon>Stereocaulaceae</taxon>
        <taxon>Lepraria</taxon>
    </lineage>
</organism>
<evidence type="ECO:0000256" key="2">
    <source>
        <dbReference type="ARBA" id="ARBA00022723"/>
    </source>
</evidence>
<dbReference type="InterPro" id="IPR005123">
    <property type="entry name" value="Oxoglu/Fe-dep_dioxygenase_dom"/>
</dbReference>
<dbReference type="Pfam" id="PF13640">
    <property type="entry name" value="2OG-FeII_Oxy_3"/>
    <property type="match status" value="1"/>
</dbReference>
<evidence type="ECO:0000313" key="8">
    <source>
        <dbReference type="Proteomes" id="UP001276659"/>
    </source>
</evidence>
<accession>A0AAD9Z884</accession>
<evidence type="ECO:0000259" key="6">
    <source>
        <dbReference type="PROSITE" id="PS51471"/>
    </source>
</evidence>
<dbReference type="GO" id="GO:0005783">
    <property type="term" value="C:endoplasmic reticulum"/>
    <property type="evidence" value="ECO:0007669"/>
    <property type="project" value="TreeGrafter"/>
</dbReference>
<sequence length="267" mass="30755">MITSNPEVQDGSHCDHEKQDVKDTRHDFLLKPMEITKKVIDFKETDIPECEGLYAVVLENCFTEAECQTLIKMAEQYAGGMWEEAMVNIGGGRQMMIKETRDCGRIIWDDADIVDRIWKRVVDHVPEILTLKNRPDITGNGPVKRKETLQMSRLNERMRFLKYGEGQYFRPHMDGAYVTPDGKEISFYTLHLYLNENPNSGGATTFHSYNMKREFNVEPKPGRVLIFQHRDLLHSGADVTGGTKYTLRTDLMYKKVSPDVEKWGVST</sequence>
<evidence type="ECO:0000256" key="4">
    <source>
        <dbReference type="ARBA" id="ARBA00023002"/>
    </source>
</evidence>
<dbReference type="PANTHER" id="PTHR10869">
    <property type="entry name" value="PROLYL 4-HYDROXYLASE ALPHA SUBUNIT"/>
    <property type="match status" value="1"/>
</dbReference>
<name>A0AAD9Z884_9LECA</name>
<dbReference type="PANTHER" id="PTHR10869:SF241">
    <property type="entry name" value="FE2OG DIOXYGENASE DOMAIN-CONTAINING PROTEIN"/>
    <property type="match status" value="1"/>
</dbReference>
<keyword evidence="5" id="KW-0408">Iron</keyword>
<dbReference type="SUPFAM" id="SSF51197">
    <property type="entry name" value="Clavaminate synthase-like"/>
    <property type="match status" value="1"/>
</dbReference>
<evidence type="ECO:0000256" key="1">
    <source>
        <dbReference type="ARBA" id="ARBA00001961"/>
    </source>
</evidence>
<dbReference type="PROSITE" id="PS51471">
    <property type="entry name" value="FE2OG_OXY"/>
    <property type="match status" value="1"/>
</dbReference>
<protein>
    <recommendedName>
        <fullName evidence="6">Fe2OG dioxygenase domain-containing protein</fullName>
    </recommendedName>
</protein>
<dbReference type="GO" id="GO:0005506">
    <property type="term" value="F:iron ion binding"/>
    <property type="evidence" value="ECO:0007669"/>
    <property type="project" value="InterPro"/>
</dbReference>
<dbReference type="EMBL" id="JASNWA010000007">
    <property type="protein sequence ID" value="KAK3173311.1"/>
    <property type="molecule type" value="Genomic_DNA"/>
</dbReference>
<dbReference type="AlphaFoldDB" id="A0AAD9Z884"/>
<keyword evidence="3" id="KW-0223">Dioxygenase</keyword>
<reference evidence="7" key="1">
    <citation type="submission" date="2022-11" db="EMBL/GenBank/DDBJ databases">
        <title>Chromosomal genome sequence assembly and mating type (MAT) locus characterization of the leprose asexual lichenized fungus Lepraria neglecta (Nyl.) Erichsen.</title>
        <authorList>
            <person name="Allen J.L."/>
            <person name="Pfeffer B."/>
        </authorList>
    </citation>
    <scope>NUCLEOTIDE SEQUENCE</scope>
    <source>
        <strain evidence="7">Allen 5258</strain>
    </source>
</reference>
<keyword evidence="8" id="KW-1185">Reference proteome</keyword>
<keyword evidence="4" id="KW-0560">Oxidoreductase</keyword>
<gene>
    <name evidence="7" type="ORF">OEA41_006640</name>
</gene>
<dbReference type="GO" id="GO:0031418">
    <property type="term" value="F:L-ascorbic acid binding"/>
    <property type="evidence" value="ECO:0007669"/>
    <property type="project" value="InterPro"/>
</dbReference>
<evidence type="ECO:0000256" key="3">
    <source>
        <dbReference type="ARBA" id="ARBA00022964"/>
    </source>
</evidence>
<keyword evidence="2" id="KW-0479">Metal-binding</keyword>